<sequence>MAPSVKEHGMSRRWQQVLFQAAIIVALIVGLRLILGEWNWWMTAIGVASLLLSNLWSPGTRRGGDAHPQERP</sequence>
<reference evidence="2 3" key="1">
    <citation type="submission" date="2019-03" db="EMBL/GenBank/DDBJ databases">
        <title>Genome Sequencing and Assembly of Various Microbes Isolated from Partially Reclaimed Soil and Acid Mine Drainage (AMD) Site.</title>
        <authorList>
            <person name="Steinbock B."/>
            <person name="Bechtold R."/>
            <person name="Sevigny J.L."/>
            <person name="Thomas D."/>
            <person name="Cuthill L.R."/>
            <person name="Aveiro Johannsen E.J."/>
            <person name="Thomas K."/>
            <person name="Ghosh A."/>
        </authorList>
    </citation>
    <scope>NUCLEOTIDE SEQUENCE [LARGE SCALE GENOMIC DNA]</scope>
    <source>
        <strain evidence="2 3">S-A3</strain>
    </source>
</reference>
<evidence type="ECO:0000256" key="1">
    <source>
        <dbReference type="SAM" id="Phobius"/>
    </source>
</evidence>
<feature type="transmembrane region" description="Helical" evidence="1">
    <location>
        <begin position="40"/>
        <end position="57"/>
    </location>
</feature>
<gene>
    <name evidence="2" type="ORF">E2R59_16850</name>
</gene>
<keyword evidence="1" id="KW-0472">Membrane</keyword>
<evidence type="ECO:0000313" key="3">
    <source>
        <dbReference type="Proteomes" id="UP000295163"/>
    </source>
</evidence>
<dbReference type="Proteomes" id="UP000295163">
    <property type="component" value="Unassembled WGS sequence"/>
</dbReference>
<evidence type="ECO:0000313" key="2">
    <source>
        <dbReference type="EMBL" id="TDL38576.1"/>
    </source>
</evidence>
<keyword evidence="1" id="KW-0812">Transmembrane</keyword>
<keyword evidence="1" id="KW-1133">Transmembrane helix</keyword>
<accession>A0A4R5Y4J1</accession>
<comment type="caution">
    <text evidence="2">The sequence shown here is derived from an EMBL/GenBank/DDBJ whole genome shotgun (WGS) entry which is preliminary data.</text>
</comment>
<proteinExistence type="predicted"/>
<dbReference type="AlphaFoldDB" id="A0A4R5Y4J1"/>
<protein>
    <submittedName>
        <fullName evidence="2">Uncharacterized protein</fullName>
    </submittedName>
</protein>
<name>A0A4R5Y4J1_KOCRO</name>
<feature type="transmembrane region" description="Helical" evidence="1">
    <location>
        <begin position="17"/>
        <end position="34"/>
    </location>
</feature>
<dbReference type="EMBL" id="SMZT01000010">
    <property type="protein sequence ID" value="TDL38576.1"/>
    <property type="molecule type" value="Genomic_DNA"/>
</dbReference>
<organism evidence="2 3">
    <name type="scientific">Kocuria rosea</name>
    <name type="common">Deinococcus erythromyxa</name>
    <name type="synonym">Micrococcus rubens</name>
    <dbReference type="NCBI Taxonomy" id="1275"/>
    <lineage>
        <taxon>Bacteria</taxon>
        <taxon>Bacillati</taxon>
        <taxon>Actinomycetota</taxon>
        <taxon>Actinomycetes</taxon>
        <taxon>Micrococcales</taxon>
        <taxon>Micrococcaceae</taxon>
        <taxon>Kocuria</taxon>
    </lineage>
</organism>